<dbReference type="SUPFAM" id="SSF52151">
    <property type="entry name" value="FabD/lysophospholipase-like"/>
    <property type="match status" value="1"/>
</dbReference>
<evidence type="ECO:0000313" key="5">
    <source>
        <dbReference type="Proteomes" id="UP001194468"/>
    </source>
</evidence>
<keyword evidence="1" id="KW-0596">Phosphopantetheine</keyword>
<keyword evidence="2" id="KW-0597">Phosphoprotein</keyword>
<dbReference type="EMBL" id="WHUW01000008">
    <property type="protein sequence ID" value="KAF8443300.1"/>
    <property type="molecule type" value="Genomic_DNA"/>
</dbReference>
<dbReference type="InterPro" id="IPR014043">
    <property type="entry name" value="Acyl_transferase_dom"/>
</dbReference>
<dbReference type="Gene3D" id="3.40.366.10">
    <property type="entry name" value="Malonyl-Coenzyme A Acyl Carrier Protein, domain 2"/>
    <property type="match status" value="2"/>
</dbReference>
<dbReference type="InterPro" id="IPR016035">
    <property type="entry name" value="Acyl_Trfase/lysoPLipase"/>
</dbReference>
<reference evidence="4" key="1">
    <citation type="submission" date="2019-10" db="EMBL/GenBank/DDBJ databases">
        <authorList>
            <consortium name="DOE Joint Genome Institute"/>
            <person name="Kuo A."/>
            <person name="Miyauchi S."/>
            <person name="Kiss E."/>
            <person name="Drula E."/>
            <person name="Kohler A."/>
            <person name="Sanchez-Garcia M."/>
            <person name="Andreopoulos B."/>
            <person name="Barry K.W."/>
            <person name="Bonito G."/>
            <person name="Buee M."/>
            <person name="Carver A."/>
            <person name="Chen C."/>
            <person name="Cichocki N."/>
            <person name="Clum A."/>
            <person name="Culley D."/>
            <person name="Crous P.W."/>
            <person name="Fauchery L."/>
            <person name="Girlanda M."/>
            <person name="Hayes R."/>
            <person name="Keri Z."/>
            <person name="LaButti K."/>
            <person name="Lipzen A."/>
            <person name="Lombard V."/>
            <person name="Magnuson J."/>
            <person name="Maillard F."/>
            <person name="Morin E."/>
            <person name="Murat C."/>
            <person name="Nolan M."/>
            <person name="Ohm R."/>
            <person name="Pangilinan J."/>
            <person name="Pereira M."/>
            <person name="Perotto S."/>
            <person name="Peter M."/>
            <person name="Riley R."/>
            <person name="Sitrit Y."/>
            <person name="Stielow B."/>
            <person name="Szollosi G."/>
            <person name="Zifcakova L."/>
            <person name="Stursova M."/>
            <person name="Spatafora J.W."/>
            <person name="Tedersoo L."/>
            <person name="Vaario L.-M."/>
            <person name="Yamada A."/>
            <person name="Yan M."/>
            <person name="Wang P."/>
            <person name="Xu J."/>
            <person name="Bruns T."/>
            <person name="Baldrian P."/>
            <person name="Vilgalys R."/>
            <person name="Henrissat B."/>
            <person name="Grigoriev I.V."/>
            <person name="Hibbett D."/>
            <person name="Nagy L.G."/>
            <person name="Martin F.M."/>
        </authorList>
    </citation>
    <scope>NUCLEOTIDE SEQUENCE</scope>
    <source>
        <strain evidence="4">BED1</strain>
    </source>
</reference>
<dbReference type="PANTHER" id="PTHR43775">
    <property type="entry name" value="FATTY ACID SYNTHASE"/>
    <property type="match status" value="1"/>
</dbReference>
<evidence type="ECO:0000313" key="4">
    <source>
        <dbReference type="EMBL" id="KAF8443300.1"/>
    </source>
</evidence>
<keyword evidence="4" id="KW-0808">Transferase</keyword>
<dbReference type="PANTHER" id="PTHR43775:SF37">
    <property type="entry name" value="SI:DKEY-61P9.11"/>
    <property type="match status" value="1"/>
</dbReference>
<dbReference type="Pfam" id="PF00698">
    <property type="entry name" value="Acyl_transf_1"/>
    <property type="match status" value="1"/>
</dbReference>
<organism evidence="4 5">
    <name type="scientific">Boletus edulis BED1</name>
    <dbReference type="NCBI Taxonomy" id="1328754"/>
    <lineage>
        <taxon>Eukaryota</taxon>
        <taxon>Fungi</taxon>
        <taxon>Dikarya</taxon>
        <taxon>Basidiomycota</taxon>
        <taxon>Agaricomycotina</taxon>
        <taxon>Agaricomycetes</taxon>
        <taxon>Agaricomycetidae</taxon>
        <taxon>Boletales</taxon>
        <taxon>Boletineae</taxon>
        <taxon>Boletaceae</taxon>
        <taxon>Boletoideae</taxon>
        <taxon>Boletus</taxon>
    </lineage>
</organism>
<name>A0AAD4GGG0_BOLED</name>
<dbReference type="InterPro" id="IPR001227">
    <property type="entry name" value="Ac_transferase_dom_sf"/>
</dbReference>
<feature type="domain" description="Malonyl-CoA:ACP transacylase (MAT)" evidence="3">
    <location>
        <begin position="64"/>
        <end position="318"/>
    </location>
</feature>
<dbReference type="GO" id="GO:0004312">
    <property type="term" value="F:fatty acid synthase activity"/>
    <property type="evidence" value="ECO:0007669"/>
    <property type="project" value="TreeGrafter"/>
</dbReference>
<reference evidence="4" key="2">
    <citation type="journal article" date="2020" name="Nat. Commun.">
        <title>Large-scale genome sequencing of mycorrhizal fungi provides insights into the early evolution of symbiotic traits.</title>
        <authorList>
            <person name="Miyauchi S."/>
            <person name="Kiss E."/>
            <person name="Kuo A."/>
            <person name="Drula E."/>
            <person name="Kohler A."/>
            <person name="Sanchez-Garcia M."/>
            <person name="Morin E."/>
            <person name="Andreopoulos B."/>
            <person name="Barry K.W."/>
            <person name="Bonito G."/>
            <person name="Buee M."/>
            <person name="Carver A."/>
            <person name="Chen C."/>
            <person name="Cichocki N."/>
            <person name="Clum A."/>
            <person name="Culley D."/>
            <person name="Crous P.W."/>
            <person name="Fauchery L."/>
            <person name="Girlanda M."/>
            <person name="Hayes R.D."/>
            <person name="Keri Z."/>
            <person name="LaButti K."/>
            <person name="Lipzen A."/>
            <person name="Lombard V."/>
            <person name="Magnuson J."/>
            <person name="Maillard F."/>
            <person name="Murat C."/>
            <person name="Nolan M."/>
            <person name="Ohm R.A."/>
            <person name="Pangilinan J."/>
            <person name="Pereira M.F."/>
            <person name="Perotto S."/>
            <person name="Peter M."/>
            <person name="Pfister S."/>
            <person name="Riley R."/>
            <person name="Sitrit Y."/>
            <person name="Stielow J.B."/>
            <person name="Szollosi G."/>
            <person name="Zifcakova L."/>
            <person name="Stursova M."/>
            <person name="Spatafora J.W."/>
            <person name="Tedersoo L."/>
            <person name="Vaario L.M."/>
            <person name="Yamada A."/>
            <person name="Yan M."/>
            <person name="Wang P."/>
            <person name="Xu J."/>
            <person name="Bruns T."/>
            <person name="Baldrian P."/>
            <person name="Vilgalys R."/>
            <person name="Dunand C."/>
            <person name="Henrissat B."/>
            <person name="Grigoriev I.V."/>
            <person name="Hibbett D."/>
            <person name="Nagy L.G."/>
            <person name="Martin F.M."/>
        </authorList>
    </citation>
    <scope>NUCLEOTIDE SEQUENCE</scope>
    <source>
        <strain evidence="4">BED1</strain>
    </source>
</reference>
<dbReference type="SMART" id="SM00827">
    <property type="entry name" value="PKS_AT"/>
    <property type="match status" value="1"/>
</dbReference>
<dbReference type="Proteomes" id="UP001194468">
    <property type="component" value="Unassembled WGS sequence"/>
</dbReference>
<dbReference type="GO" id="GO:0006633">
    <property type="term" value="P:fatty acid biosynthetic process"/>
    <property type="evidence" value="ECO:0007669"/>
    <property type="project" value="TreeGrafter"/>
</dbReference>
<proteinExistence type="predicted"/>
<sequence length="328" mass="35888">MQWLGDARHFNVPFGDIVYTATARRQLYSFRLAVTARDKDQLIRALDTAPVTPVEPHGGHVIFVFSGQGSPYLNMGGSLYATSPVFRSCIDRCQRCLISLGYSGILPIISSETSDCVFGPDEEFEAYQCAILAVEFALSSLWKHWGVVPAAVIGQSLGEYATMVTAGVLSQRYAIGKTGIVSINFPSAQVEVTLTADMSFSNVTVADPLKNYEISLQVPLGFHSFAMDQILDDLRDHFATLPVHPPSIPIASNVCGTVVPVGDSLTFQADYFAKHCRQPVSFARGLRGLEQYLDPSQIEAWIDVGPHAICLPMIEIPCPMQIKLDKLD</sequence>
<dbReference type="GO" id="GO:0016787">
    <property type="term" value="F:hydrolase activity"/>
    <property type="evidence" value="ECO:0007669"/>
    <property type="project" value="UniProtKB-KW"/>
</dbReference>
<comment type="caution">
    <text evidence="4">The sequence shown here is derived from an EMBL/GenBank/DDBJ whole genome shotgun (WGS) entry which is preliminary data.</text>
</comment>
<dbReference type="AlphaFoldDB" id="A0AAD4GGG0"/>
<keyword evidence="4" id="KW-0378">Hydrolase</keyword>
<keyword evidence="5" id="KW-1185">Reference proteome</keyword>
<dbReference type="InterPro" id="IPR050091">
    <property type="entry name" value="PKS_NRPS_Biosynth_Enz"/>
</dbReference>
<gene>
    <name evidence="4" type="ORF">L210DRAFT_3644118</name>
</gene>
<accession>A0AAD4GGG0</accession>
<evidence type="ECO:0000259" key="3">
    <source>
        <dbReference type="SMART" id="SM00827"/>
    </source>
</evidence>
<evidence type="ECO:0000256" key="2">
    <source>
        <dbReference type="ARBA" id="ARBA00022553"/>
    </source>
</evidence>
<evidence type="ECO:0000256" key="1">
    <source>
        <dbReference type="ARBA" id="ARBA00022450"/>
    </source>
</evidence>
<protein>
    <submittedName>
        <fullName evidence="4">Acyl transferase/acyl hydrolase/lysophospholipase</fullName>
    </submittedName>
</protein>